<reference evidence="14" key="1">
    <citation type="journal article" date="2015" name="Nature">
        <title>Complex archaea that bridge the gap between prokaryotes and eukaryotes.</title>
        <authorList>
            <person name="Spang A."/>
            <person name="Saw J.H."/>
            <person name="Jorgensen S.L."/>
            <person name="Zaremba-Niedzwiedzka K."/>
            <person name="Martijn J."/>
            <person name="Lind A.E."/>
            <person name="van Eijk R."/>
            <person name="Schleper C."/>
            <person name="Guy L."/>
            <person name="Ettema T.J."/>
        </authorList>
    </citation>
    <scope>NUCLEOTIDE SEQUENCE</scope>
</reference>
<keyword evidence="6 13" id="KW-0812">Transmembrane</keyword>
<dbReference type="InterPro" id="IPR006136">
    <property type="entry name" value="FlhB"/>
</dbReference>
<comment type="caution">
    <text evidence="14">The sequence shown here is derived from an EMBL/GenBank/DDBJ whole genome shotgun (WGS) entry which is preliminary data.</text>
</comment>
<evidence type="ECO:0000256" key="6">
    <source>
        <dbReference type="ARBA" id="ARBA00022692"/>
    </source>
</evidence>
<dbReference type="GO" id="GO:0009306">
    <property type="term" value="P:protein secretion"/>
    <property type="evidence" value="ECO:0007669"/>
    <property type="project" value="InterPro"/>
</dbReference>
<comment type="subcellular location">
    <subcellularLocation>
        <location evidence="1">Cell membrane</location>
        <topology evidence="1">Multi-pass membrane protein</topology>
    </subcellularLocation>
</comment>
<gene>
    <name evidence="14" type="ORF">LCGC14_0693950</name>
</gene>
<evidence type="ECO:0000256" key="13">
    <source>
        <dbReference type="SAM" id="Phobius"/>
    </source>
</evidence>
<feature type="compositionally biased region" description="Basic and acidic residues" evidence="12">
    <location>
        <begin position="8"/>
        <end position="30"/>
    </location>
</feature>
<feature type="region of interest" description="Disordered" evidence="12">
    <location>
        <begin position="1"/>
        <end position="30"/>
    </location>
</feature>
<comment type="similarity">
    <text evidence="2">Belongs to the type III secretion exporter family.</text>
</comment>
<keyword evidence="11" id="KW-1006">Bacterial flagellum protein export</keyword>
<keyword evidence="7" id="KW-1005">Bacterial flagellum biogenesis</keyword>
<evidence type="ECO:0000256" key="12">
    <source>
        <dbReference type="SAM" id="MobiDB-lite"/>
    </source>
</evidence>
<evidence type="ECO:0000256" key="8">
    <source>
        <dbReference type="ARBA" id="ARBA00022927"/>
    </source>
</evidence>
<evidence type="ECO:0000256" key="7">
    <source>
        <dbReference type="ARBA" id="ARBA00022795"/>
    </source>
</evidence>
<feature type="transmembrane region" description="Helical" evidence="13">
    <location>
        <begin position="91"/>
        <end position="124"/>
    </location>
</feature>
<evidence type="ECO:0000256" key="4">
    <source>
        <dbReference type="ARBA" id="ARBA00022448"/>
    </source>
</evidence>
<evidence type="ECO:0000256" key="1">
    <source>
        <dbReference type="ARBA" id="ARBA00004651"/>
    </source>
</evidence>
<keyword evidence="5" id="KW-1003">Cell membrane</keyword>
<keyword evidence="10 13" id="KW-0472">Membrane</keyword>
<feature type="transmembrane region" description="Helical" evidence="13">
    <location>
        <begin position="188"/>
        <end position="216"/>
    </location>
</feature>
<organism evidence="14">
    <name type="scientific">marine sediment metagenome</name>
    <dbReference type="NCBI Taxonomy" id="412755"/>
    <lineage>
        <taxon>unclassified sequences</taxon>
        <taxon>metagenomes</taxon>
        <taxon>ecological metagenomes</taxon>
    </lineage>
</organism>
<evidence type="ECO:0000256" key="9">
    <source>
        <dbReference type="ARBA" id="ARBA00022989"/>
    </source>
</evidence>
<dbReference type="AlphaFoldDB" id="A0A0F9R500"/>
<protein>
    <recommendedName>
        <fullName evidence="3">Flagellar biosynthetic protein FlhB</fullName>
    </recommendedName>
</protein>
<evidence type="ECO:0000256" key="10">
    <source>
        <dbReference type="ARBA" id="ARBA00023136"/>
    </source>
</evidence>
<dbReference type="Pfam" id="PF01312">
    <property type="entry name" value="Bac_export_2"/>
    <property type="match status" value="1"/>
</dbReference>
<dbReference type="InterPro" id="IPR006135">
    <property type="entry name" value="T3SS_substrate_exporter"/>
</dbReference>
<feature type="transmembrane region" description="Helical" evidence="13">
    <location>
        <begin position="145"/>
        <end position="168"/>
    </location>
</feature>
<name>A0A0F9R500_9ZZZZ</name>
<feature type="transmembrane region" description="Helical" evidence="13">
    <location>
        <begin position="35"/>
        <end position="57"/>
    </location>
</feature>
<evidence type="ECO:0000313" key="14">
    <source>
        <dbReference type="EMBL" id="KKN44352.1"/>
    </source>
</evidence>
<dbReference type="PANTHER" id="PTHR30531:SF12">
    <property type="entry name" value="FLAGELLAR BIOSYNTHETIC PROTEIN FLHB"/>
    <property type="match status" value="1"/>
</dbReference>
<evidence type="ECO:0000256" key="2">
    <source>
        <dbReference type="ARBA" id="ARBA00010690"/>
    </source>
</evidence>
<dbReference type="NCBIfam" id="TIGR00328">
    <property type="entry name" value="flhB"/>
    <property type="match status" value="1"/>
</dbReference>
<dbReference type="Gene3D" id="3.40.1690.10">
    <property type="entry name" value="secretion proteins EscU"/>
    <property type="match status" value="1"/>
</dbReference>
<keyword evidence="8" id="KW-0653">Protein transport</keyword>
<evidence type="ECO:0000256" key="11">
    <source>
        <dbReference type="ARBA" id="ARBA00023225"/>
    </source>
</evidence>
<evidence type="ECO:0000256" key="5">
    <source>
        <dbReference type="ARBA" id="ARBA00022475"/>
    </source>
</evidence>
<sequence length="378" mass="41720">MAEENDNSQEKTEEATPRRLEKAREDGQTARSKELATMAVLIAGAGGLLIFGAQLGAAMEAIMRDAFTLERSAIFDTRHMSLQLLASAKEAAWALAPIFLLLLIAAVAGSIGIGGLLFSGKAIAPKLNRMDPIKGLGRMFSARSLIELVKAIAKVGLVMALAILILNVRTEDLLAIAEESAVPAMEHVLWTLGWSFFLLACATIIIAAIDVPFQIFDHHKKLRMTKQEVKDEYKDSEGKPEVKGKIRQLQREMSQRRMMQDVPTADVVITNPSHYAVALKYNPDSMGAPMVVAKGADEIAFKIMEIAREHKVELLRTPPLTRAVYHNSDIGDEIPDGLYMAIAQVLAYVFQLRQFRKGRRPRPGMPDLPIPSDLRRDV</sequence>
<dbReference type="PRINTS" id="PR00950">
    <property type="entry name" value="TYPE3IMSPROT"/>
</dbReference>
<dbReference type="GO" id="GO:0005886">
    <property type="term" value="C:plasma membrane"/>
    <property type="evidence" value="ECO:0007669"/>
    <property type="project" value="UniProtKB-SubCell"/>
</dbReference>
<accession>A0A0F9R500</accession>
<dbReference type="GO" id="GO:0044780">
    <property type="term" value="P:bacterial-type flagellum assembly"/>
    <property type="evidence" value="ECO:0007669"/>
    <property type="project" value="InterPro"/>
</dbReference>
<dbReference type="InterPro" id="IPR029025">
    <property type="entry name" value="T3SS_substrate_exporter_C"/>
</dbReference>
<proteinExistence type="inferred from homology"/>
<evidence type="ECO:0000256" key="3">
    <source>
        <dbReference type="ARBA" id="ARBA00021622"/>
    </source>
</evidence>
<dbReference type="FunFam" id="3.40.1690.10:FF:000001">
    <property type="entry name" value="Flagellar biosynthetic protein FlhB"/>
    <property type="match status" value="1"/>
</dbReference>
<feature type="region of interest" description="Disordered" evidence="12">
    <location>
        <begin position="359"/>
        <end position="378"/>
    </location>
</feature>
<dbReference type="PANTHER" id="PTHR30531">
    <property type="entry name" value="FLAGELLAR BIOSYNTHETIC PROTEIN FLHB"/>
    <property type="match status" value="1"/>
</dbReference>
<keyword evidence="4" id="KW-0813">Transport</keyword>
<dbReference type="SUPFAM" id="SSF160544">
    <property type="entry name" value="EscU C-terminal domain-like"/>
    <property type="match status" value="1"/>
</dbReference>
<dbReference type="EMBL" id="LAZR01001456">
    <property type="protein sequence ID" value="KKN44352.1"/>
    <property type="molecule type" value="Genomic_DNA"/>
</dbReference>
<dbReference type="Gene3D" id="6.10.250.2080">
    <property type="match status" value="1"/>
</dbReference>
<keyword evidence="9 13" id="KW-1133">Transmembrane helix</keyword>